<feature type="transmembrane region" description="Helical" evidence="2">
    <location>
        <begin position="378"/>
        <end position="397"/>
    </location>
</feature>
<keyword evidence="5" id="KW-1185">Reference proteome</keyword>
<feature type="compositionally biased region" description="Pro residues" evidence="1">
    <location>
        <begin position="331"/>
        <end position="348"/>
    </location>
</feature>
<proteinExistence type="predicted"/>
<organism evidence="4 5">
    <name type="scientific">Kibdelosporangium aridum</name>
    <dbReference type="NCBI Taxonomy" id="2030"/>
    <lineage>
        <taxon>Bacteria</taxon>
        <taxon>Bacillati</taxon>
        <taxon>Actinomycetota</taxon>
        <taxon>Actinomycetes</taxon>
        <taxon>Pseudonocardiales</taxon>
        <taxon>Pseudonocardiaceae</taxon>
        <taxon>Kibdelosporangium</taxon>
    </lineage>
</organism>
<evidence type="ECO:0000313" key="4">
    <source>
        <dbReference type="EMBL" id="SMD25917.1"/>
    </source>
</evidence>
<dbReference type="InterPro" id="IPR011600">
    <property type="entry name" value="Pept_C14_caspase"/>
</dbReference>
<dbReference type="PANTHER" id="PTHR22576:SF37">
    <property type="entry name" value="MUCOSA-ASSOCIATED LYMPHOID TISSUE LYMPHOMA TRANSLOCATION PROTEIN 1"/>
    <property type="match status" value="1"/>
</dbReference>
<feature type="transmembrane region" description="Helical" evidence="2">
    <location>
        <begin position="409"/>
        <end position="431"/>
    </location>
</feature>
<dbReference type="GO" id="GO:0006508">
    <property type="term" value="P:proteolysis"/>
    <property type="evidence" value="ECO:0007669"/>
    <property type="project" value="InterPro"/>
</dbReference>
<feature type="transmembrane region" description="Helical" evidence="2">
    <location>
        <begin position="507"/>
        <end position="527"/>
    </location>
</feature>
<feature type="transmembrane region" description="Helical" evidence="2">
    <location>
        <begin position="471"/>
        <end position="495"/>
    </location>
</feature>
<dbReference type="AlphaFoldDB" id="A0A1Y5Y593"/>
<keyword evidence="2" id="KW-1133">Transmembrane helix</keyword>
<keyword evidence="2" id="KW-0812">Transmembrane</keyword>
<evidence type="ECO:0000259" key="3">
    <source>
        <dbReference type="Pfam" id="PF00656"/>
    </source>
</evidence>
<dbReference type="GO" id="GO:0004197">
    <property type="term" value="F:cysteine-type endopeptidase activity"/>
    <property type="evidence" value="ECO:0007669"/>
    <property type="project" value="InterPro"/>
</dbReference>
<dbReference type="NCBIfam" id="NF047832">
    <property type="entry name" value="caspase_w_EACC1"/>
    <property type="match status" value="1"/>
</dbReference>
<name>A0A1Y5Y593_KIBAR</name>
<dbReference type="RefSeq" id="WP_160097198.1">
    <property type="nucleotide sequence ID" value="NZ_FWXV01000012.1"/>
</dbReference>
<evidence type="ECO:0000256" key="1">
    <source>
        <dbReference type="SAM" id="MobiDB-lite"/>
    </source>
</evidence>
<feature type="transmembrane region" description="Helical" evidence="2">
    <location>
        <begin position="547"/>
        <end position="567"/>
    </location>
</feature>
<accession>A0A1Y5Y593</accession>
<dbReference type="Pfam" id="PF00656">
    <property type="entry name" value="Peptidase_C14"/>
    <property type="match status" value="1"/>
</dbReference>
<evidence type="ECO:0000313" key="5">
    <source>
        <dbReference type="Proteomes" id="UP000192674"/>
    </source>
</evidence>
<protein>
    <submittedName>
        <fullName evidence="4">Caspase domain-containing protein</fullName>
    </submittedName>
</protein>
<dbReference type="InterPro" id="IPR018247">
    <property type="entry name" value="EF_Hand_1_Ca_BS"/>
</dbReference>
<reference evidence="4 5" key="1">
    <citation type="submission" date="2017-04" db="EMBL/GenBank/DDBJ databases">
        <authorList>
            <person name="Afonso C.L."/>
            <person name="Miller P.J."/>
            <person name="Scott M.A."/>
            <person name="Spackman E."/>
            <person name="Goraichik I."/>
            <person name="Dimitrov K.M."/>
            <person name="Suarez D.L."/>
            <person name="Swayne D.E."/>
        </authorList>
    </citation>
    <scope>NUCLEOTIDE SEQUENCE [LARGE SCALE GENOMIC DNA]</scope>
    <source>
        <strain evidence="4 5">DSM 43828</strain>
    </source>
</reference>
<dbReference type="InterPro" id="IPR052039">
    <property type="entry name" value="Caspase-related_regulators"/>
</dbReference>
<gene>
    <name evidence="4" type="ORF">SAMN05661093_09495</name>
</gene>
<dbReference type="EMBL" id="FWXV01000012">
    <property type="protein sequence ID" value="SMD25917.1"/>
    <property type="molecule type" value="Genomic_DNA"/>
</dbReference>
<dbReference type="PROSITE" id="PS00018">
    <property type="entry name" value="EF_HAND_1"/>
    <property type="match status" value="1"/>
</dbReference>
<feature type="transmembrane region" description="Helical" evidence="2">
    <location>
        <begin position="574"/>
        <end position="593"/>
    </location>
</feature>
<feature type="transmembrane region" description="Helical" evidence="2">
    <location>
        <begin position="599"/>
        <end position="618"/>
    </location>
</feature>
<feature type="domain" description="Peptidase C14 caspase" evidence="3">
    <location>
        <begin position="8"/>
        <end position="235"/>
    </location>
</feature>
<keyword evidence="2" id="KW-0472">Membrane</keyword>
<dbReference type="Gene3D" id="3.40.50.1460">
    <property type="match status" value="1"/>
</dbReference>
<feature type="transmembrane region" description="Helical" evidence="2">
    <location>
        <begin position="438"/>
        <end position="456"/>
    </location>
</feature>
<feature type="region of interest" description="Disordered" evidence="1">
    <location>
        <begin position="323"/>
        <end position="355"/>
    </location>
</feature>
<evidence type="ECO:0000256" key="2">
    <source>
        <dbReference type="SAM" id="Phobius"/>
    </source>
</evidence>
<dbReference type="Proteomes" id="UP000192674">
    <property type="component" value="Unassembled WGS sequence"/>
</dbReference>
<dbReference type="SUPFAM" id="SSF52129">
    <property type="entry name" value="Caspase-like"/>
    <property type="match status" value="1"/>
</dbReference>
<dbReference type="InterPro" id="IPR029030">
    <property type="entry name" value="Caspase-like_dom_sf"/>
</dbReference>
<dbReference type="OrthoDB" id="491589at2"/>
<dbReference type="PANTHER" id="PTHR22576">
    <property type="entry name" value="MUCOSA ASSOCIATED LYMPHOID TISSUE LYMPHOMA TRANSLOCATION PROTEIN 1/PARACASPASE"/>
    <property type="match status" value="1"/>
</dbReference>
<sequence>MTTMDGARSALIIATDQYTDPGLRQLRAPASDARALAAVLRDPAIGGFDVHTLLNEPAHEVNLAVEEFFADRRPDDLLLAYFSCHGIKDEDGELYFAAENTRLLRLGATAVAADFVNRRMGRSRSRRIVLLLDCCYAGAFERGMTARAGAGVGIETQLGGRGRAVITASSAMEYAFEGDELADTQDLQPSVFTSALVTGLQTGDADRDQDGMVALDELYDYVYEKVRAATPNQTPGKWTFGVQGDLYVARRARPVTVPAALPHQLQDAIDSPFAGVRAAVVQELVRLLQGRHAGLALAARQALERFTSDDSRTVANAAAEALGSATAPVSAEPPPTPAEKPVAAPAPSPAQKLPEIPAAPESFTEATTAPPVRDDYPLIAAGALAILAAVLEFLALFPEFVSGFRLTDVPSNTLSVVIATALGIGVGVCLLMPRTRSVGAGLLLGAVATAPAGPMYDINFLITGNYGEAGAGLWLDLIANVALIVAATVVVITLVRKGSVHITLRRTGLVSWFIVLLGVAGAAALFFESQDAFVAARNQDFVPEEDMLPLIWASTMALVLPAIAATARPRSFGVALLAGWIGCGVNVVAFNTGFETGSVFGYTLLALLVVIIPFARAAQPLTRDAKR</sequence>